<evidence type="ECO:0000313" key="3">
    <source>
        <dbReference type="Proteomes" id="UP001152798"/>
    </source>
</evidence>
<organism evidence="2 3">
    <name type="scientific">Nezara viridula</name>
    <name type="common">Southern green stink bug</name>
    <name type="synonym">Cimex viridulus</name>
    <dbReference type="NCBI Taxonomy" id="85310"/>
    <lineage>
        <taxon>Eukaryota</taxon>
        <taxon>Metazoa</taxon>
        <taxon>Ecdysozoa</taxon>
        <taxon>Arthropoda</taxon>
        <taxon>Hexapoda</taxon>
        <taxon>Insecta</taxon>
        <taxon>Pterygota</taxon>
        <taxon>Neoptera</taxon>
        <taxon>Paraneoptera</taxon>
        <taxon>Hemiptera</taxon>
        <taxon>Heteroptera</taxon>
        <taxon>Panheteroptera</taxon>
        <taxon>Pentatomomorpha</taxon>
        <taxon>Pentatomoidea</taxon>
        <taxon>Pentatomidae</taxon>
        <taxon>Pentatominae</taxon>
        <taxon>Nezara</taxon>
    </lineage>
</organism>
<evidence type="ECO:0000256" key="1">
    <source>
        <dbReference type="SAM" id="MobiDB-lite"/>
    </source>
</evidence>
<name>A0A9P0E594_NEZVI</name>
<gene>
    <name evidence="2" type="ORF">NEZAVI_LOCUS1482</name>
</gene>
<protein>
    <submittedName>
        <fullName evidence="2">Uncharacterized protein</fullName>
    </submittedName>
</protein>
<dbReference type="Proteomes" id="UP001152798">
    <property type="component" value="Chromosome 1"/>
</dbReference>
<keyword evidence="3" id="KW-1185">Reference proteome</keyword>
<feature type="region of interest" description="Disordered" evidence="1">
    <location>
        <begin position="14"/>
        <end position="41"/>
    </location>
</feature>
<dbReference type="AlphaFoldDB" id="A0A9P0E594"/>
<dbReference type="EMBL" id="OV725077">
    <property type="protein sequence ID" value="CAH1390250.1"/>
    <property type="molecule type" value="Genomic_DNA"/>
</dbReference>
<reference evidence="2" key="1">
    <citation type="submission" date="2022-01" db="EMBL/GenBank/DDBJ databases">
        <authorList>
            <person name="King R."/>
        </authorList>
    </citation>
    <scope>NUCLEOTIDE SEQUENCE</scope>
</reference>
<sequence>MLIARCDSAVTPQLWTRDERSPVTSTHPEPEEAADLSPLPLHRPVIPSSHCWSLQSNYQMLPEERKGGGMKGEGAESCKSHWIGLCFRRSRDKTLNPNARTCTTDPLRGRRVALMAPCGD</sequence>
<evidence type="ECO:0000313" key="2">
    <source>
        <dbReference type="EMBL" id="CAH1390250.1"/>
    </source>
</evidence>
<proteinExistence type="predicted"/>
<accession>A0A9P0E594</accession>